<evidence type="ECO:0000259" key="10">
    <source>
        <dbReference type="PROSITE" id="PS51007"/>
    </source>
</evidence>
<comment type="subcellular location">
    <subcellularLocation>
        <location evidence="1">Periplasm</location>
    </subcellularLocation>
</comment>
<dbReference type="EMBL" id="FNTY01000002">
    <property type="protein sequence ID" value="SEE61353.1"/>
    <property type="molecule type" value="Genomic_DNA"/>
</dbReference>
<evidence type="ECO:0000256" key="5">
    <source>
        <dbReference type="ARBA" id="ARBA00022764"/>
    </source>
</evidence>
<dbReference type="GO" id="GO:0009055">
    <property type="term" value="F:electron transfer activity"/>
    <property type="evidence" value="ECO:0007669"/>
    <property type="project" value="InterPro"/>
</dbReference>
<keyword evidence="2" id="KW-0813">Transport</keyword>
<dbReference type="GO" id="GO:0005506">
    <property type="term" value="F:iron ion binding"/>
    <property type="evidence" value="ECO:0007669"/>
    <property type="project" value="InterPro"/>
</dbReference>
<dbReference type="PIRSF" id="PIRSF000005">
    <property type="entry name" value="Cytochrome_c4"/>
    <property type="match status" value="1"/>
</dbReference>
<proteinExistence type="predicted"/>
<feature type="binding site" description="covalent" evidence="8">
    <location>
        <position position="149"/>
    </location>
    <ligand>
        <name>heme c</name>
        <dbReference type="ChEBI" id="CHEBI:61717"/>
        <label>2</label>
    </ligand>
</feature>
<dbReference type="GO" id="GO:0020037">
    <property type="term" value="F:heme binding"/>
    <property type="evidence" value="ECO:0007669"/>
    <property type="project" value="InterPro"/>
</dbReference>
<keyword evidence="7 9" id="KW-0408">Iron</keyword>
<keyword evidence="3 8" id="KW-0349">Heme</keyword>
<evidence type="ECO:0000256" key="1">
    <source>
        <dbReference type="ARBA" id="ARBA00004418"/>
    </source>
</evidence>
<comment type="PTM">
    <text evidence="8">Binds 2 heme c groups covalently per subunit.</text>
</comment>
<dbReference type="InterPro" id="IPR024167">
    <property type="entry name" value="Cytochrome_c4-like"/>
</dbReference>
<feature type="binding site" description="axial binding residue" evidence="9">
    <location>
        <position position="55"/>
    </location>
    <ligand>
        <name>heme c</name>
        <dbReference type="ChEBI" id="CHEBI:61717"/>
        <label>1</label>
    </ligand>
    <ligandPart>
        <name>Fe</name>
        <dbReference type="ChEBI" id="CHEBI:18248"/>
    </ligandPart>
</feature>
<evidence type="ECO:0000256" key="6">
    <source>
        <dbReference type="ARBA" id="ARBA00022982"/>
    </source>
</evidence>
<feature type="binding site" description="covalent" evidence="8">
    <location>
        <position position="51"/>
    </location>
    <ligand>
        <name>heme c</name>
        <dbReference type="ChEBI" id="CHEBI:61717"/>
        <label>1</label>
    </ligand>
</feature>
<evidence type="ECO:0000256" key="2">
    <source>
        <dbReference type="ARBA" id="ARBA00022448"/>
    </source>
</evidence>
<evidence type="ECO:0000256" key="4">
    <source>
        <dbReference type="ARBA" id="ARBA00022723"/>
    </source>
</evidence>
<protein>
    <submittedName>
        <fullName evidence="11">Cytochrome c553</fullName>
    </submittedName>
</protein>
<dbReference type="PANTHER" id="PTHR33751">
    <property type="entry name" value="CBB3-TYPE CYTOCHROME C OXIDASE SUBUNIT FIXP"/>
    <property type="match status" value="1"/>
</dbReference>
<dbReference type="AlphaFoldDB" id="A0A1H5K902"/>
<dbReference type="RefSeq" id="WP_084323290.1">
    <property type="nucleotide sequence ID" value="NZ_FNTY01000002.1"/>
</dbReference>
<dbReference type="Pfam" id="PF00034">
    <property type="entry name" value="Cytochrom_C"/>
    <property type="match status" value="1"/>
</dbReference>
<evidence type="ECO:0000313" key="12">
    <source>
        <dbReference type="Proteomes" id="UP000198985"/>
    </source>
</evidence>
<feature type="domain" description="Cytochrome c" evidence="10">
    <location>
        <begin position="128"/>
        <end position="216"/>
    </location>
</feature>
<feature type="domain" description="Cytochrome c" evidence="10">
    <location>
        <begin position="36"/>
        <end position="120"/>
    </location>
</feature>
<evidence type="ECO:0000256" key="7">
    <source>
        <dbReference type="ARBA" id="ARBA00023004"/>
    </source>
</evidence>
<keyword evidence="4 9" id="KW-0479">Metal-binding</keyword>
<evidence type="ECO:0000256" key="8">
    <source>
        <dbReference type="PIRSR" id="PIRSR000005-1"/>
    </source>
</evidence>
<keyword evidence="6" id="KW-0249">Electron transport</keyword>
<feature type="binding site" description="axial binding residue" evidence="9">
    <location>
        <position position="193"/>
    </location>
    <ligand>
        <name>heme c</name>
        <dbReference type="ChEBI" id="CHEBI:61717"/>
        <label>2</label>
    </ligand>
    <ligandPart>
        <name>Fe</name>
        <dbReference type="ChEBI" id="CHEBI:18248"/>
    </ligandPart>
</feature>
<dbReference type="Pfam" id="PF13442">
    <property type="entry name" value="Cytochrome_CBB3"/>
    <property type="match status" value="1"/>
</dbReference>
<dbReference type="Gene3D" id="1.10.760.10">
    <property type="entry name" value="Cytochrome c-like domain"/>
    <property type="match status" value="2"/>
</dbReference>
<feature type="binding site" description="axial binding residue" evidence="9">
    <location>
        <position position="153"/>
    </location>
    <ligand>
        <name>heme c</name>
        <dbReference type="ChEBI" id="CHEBI:61717"/>
        <label>2</label>
    </ligand>
    <ligandPart>
        <name>Fe</name>
        <dbReference type="ChEBI" id="CHEBI:18248"/>
    </ligandPart>
</feature>
<organism evidence="11 12">
    <name type="scientific">Pseudomonas migulae</name>
    <dbReference type="NCBI Taxonomy" id="78543"/>
    <lineage>
        <taxon>Bacteria</taxon>
        <taxon>Pseudomonadati</taxon>
        <taxon>Pseudomonadota</taxon>
        <taxon>Gammaproteobacteria</taxon>
        <taxon>Pseudomonadales</taxon>
        <taxon>Pseudomonadaceae</taxon>
        <taxon>Pseudomonas</taxon>
    </lineage>
</organism>
<feature type="binding site" description="covalent" evidence="8">
    <location>
        <position position="54"/>
    </location>
    <ligand>
        <name>heme c</name>
        <dbReference type="ChEBI" id="CHEBI:61717"/>
        <label>1</label>
    </ligand>
</feature>
<evidence type="ECO:0000256" key="3">
    <source>
        <dbReference type="ARBA" id="ARBA00022617"/>
    </source>
</evidence>
<dbReference type="InterPro" id="IPR050597">
    <property type="entry name" value="Cytochrome_c_Oxidase_Subunit"/>
</dbReference>
<gene>
    <name evidence="11" type="ORF">SAMN04490194_3079</name>
</gene>
<dbReference type="PROSITE" id="PS51257">
    <property type="entry name" value="PROKAR_LIPOPROTEIN"/>
    <property type="match status" value="1"/>
</dbReference>
<dbReference type="PANTHER" id="PTHR33751:SF9">
    <property type="entry name" value="CYTOCHROME C4"/>
    <property type="match status" value="1"/>
</dbReference>
<dbReference type="PROSITE" id="PS51007">
    <property type="entry name" value="CYTC"/>
    <property type="match status" value="2"/>
</dbReference>
<evidence type="ECO:0000313" key="11">
    <source>
        <dbReference type="EMBL" id="SEE61353.1"/>
    </source>
</evidence>
<keyword evidence="5" id="KW-0574">Periplasm</keyword>
<dbReference type="SUPFAM" id="SSF46626">
    <property type="entry name" value="Cytochrome c"/>
    <property type="match status" value="2"/>
</dbReference>
<dbReference type="Proteomes" id="UP000198985">
    <property type="component" value="Unassembled WGS sequence"/>
</dbReference>
<name>A0A1H5K902_9PSED</name>
<reference evidence="11 12" key="1">
    <citation type="submission" date="2016-10" db="EMBL/GenBank/DDBJ databases">
        <authorList>
            <person name="de Groot N.N."/>
        </authorList>
    </citation>
    <scope>NUCLEOTIDE SEQUENCE [LARGE SCALE GENOMIC DNA]</scope>
    <source>
        <strain evidence="11 12">BS3662</strain>
    </source>
</reference>
<dbReference type="InterPro" id="IPR036909">
    <property type="entry name" value="Cyt_c-like_dom_sf"/>
</dbReference>
<evidence type="ECO:0000256" key="9">
    <source>
        <dbReference type="PIRSR" id="PIRSR000005-2"/>
    </source>
</evidence>
<feature type="binding site" description="covalent" evidence="8">
    <location>
        <position position="152"/>
    </location>
    <ligand>
        <name>heme c</name>
        <dbReference type="ChEBI" id="CHEBI:61717"/>
        <label>2</label>
    </ligand>
</feature>
<sequence>MSVKGMQRTDNRSPPILAIFLATLMGCTGSNEERAQETAPMSAIAMADNVCSLCHGLTGESVSPLVPKLAGQQKDYLTSQLTDFTQHGRTDAAGNRYMGGLTHLTGTQIVELADYFSSQSAMKAQADTPDARGESIFRQGLPQTGIAACSSCHGVDGRGNGLVPRVAGQHAMYMARQILRLHQREQETPGAAMKPTEHALSQADAESVAQYMTTLGTRQ</sequence>
<dbReference type="InterPro" id="IPR009056">
    <property type="entry name" value="Cyt_c-like_dom"/>
</dbReference>
<dbReference type="GO" id="GO:0042597">
    <property type="term" value="C:periplasmic space"/>
    <property type="evidence" value="ECO:0007669"/>
    <property type="project" value="UniProtKB-SubCell"/>
</dbReference>
<accession>A0A1H5K902</accession>